<evidence type="ECO:0000313" key="3">
    <source>
        <dbReference type="EMBL" id="AOM83799.1"/>
    </source>
</evidence>
<dbReference type="STRING" id="632773.BBEV_2459"/>
<gene>
    <name evidence="3" type="ORF">BBEV_2459</name>
</gene>
<accession>A0A1D7QXS3</accession>
<dbReference type="RefSeq" id="WP_069365741.1">
    <property type="nucleotide sequence ID" value="NZ_CP012502.1"/>
</dbReference>
<feature type="chain" id="PRO_5038357094" description="Polymer-forming protein" evidence="2">
    <location>
        <begin position="20"/>
        <end position="338"/>
    </location>
</feature>
<reference evidence="3 4" key="1">
    <citation type="submission" date="2015-08" db="EMBL/GenBank/DDBJ databases">
        <title>The complete genome sequence of Bacillus beveridgei MLTeJB.</title>
        <authorList>
            <person name="Hanson T.E."/>
            <person name="Mesa C."/>
            <person name="Basesman S.M."/>
            <person name="Oremland R.S."/>
        </authorList>
    </citation>
    <scope>NUCLEOTIDE SEQUENCE [LARGE SCALE GENOMIC DNA]</scope>
    <source>
        <strain evidence="3 4">MLTeJB</strain>
    </source>
</reference>
<keyword evidence="4" id="KW-1185">Reference proteome</keyword>
<dbReference type="KEGG" id="bbev:BBEV_2459"/>
<dbReference type="OrthoDB" id="2111555at2"/>
<proteinExistence type="predicted"/>
<dbReference type="EMBL" id="CP012502">
    <property type="protein sequence ID" value="AOM83799.1"/>
    <property type="molecule type" value="Genomic_DNA"/>
</dbReference>
<organism evidence="3 4">
    <name type="scientific">Salisediminibacterium beveridgei</name>
    <dbReference type="NCBI Taxonomy" id="632773"/>
    <lineage>
        <taxon>Bacteria</taxon>
        <taxon>Bacillati</taxon>
        <taxon>Bacillota</taxon>
        <taxon>Bacilli</taxon>
        <taxon>Bacillales</taxon>
        <taxon>Bacillaceae</taxon>
        <taxon>Salisediminibacterium</taxon>
    </lineage>
</organism>
<feature type="compositionally biased region" description="Low complexity" evidence="1">
    <location>
        <begin position="30"/>
        <end position="42"/>
    </location>
</feature>
<evidence type="ECO:0000256" key="2">
    <source>
        <dbReference type="SAM" id="SignalP"/>
    </source>
</evidence>
<protein>
    <recommendedName>
        <fullName evidence="5">Polymer-forming protein</fullName>
    </recommendedName>
</protein>
<feature type="region of interest" description="Disordered" evidence="1">
    <location>
        <begin position="26"/>
        <end position="53"/>
    </location>
</feature>
<keyword evidence="2" id="KW-0732">Signal</keyword>
<feature type="compositionally biased region" description="Acidic residues" evidence="1">
    <location>
        <begin position="43"/>
        <end position="52"/>
    </location>
</feature>
<dbReference type="PROSITE" id="PS51257">
    <property type="entry name" value="PROKAR_LIPOPROTEIN"/>
    <property type="match status" value="1"/>
</dbReference>
<evidence type="ECO:0008006" key="5">
    <source>
        <dbReference type="Google" id="ProtNLM"/>
    </source>
</evidence>
<sequence>MRKYSLKLMSAALTVSVLAACGDNNETAGDNVVDNDNNNNNVEENENNDEDGMTGATYNEVMDADNLHEYIGADGAWILHFYADVTTDQDLVMEGDQENRDEPERKLALYEQDEDRNVTEQYTLEAPSLTVHNENARLQNGTFIGDIFVEENGFILAGMTVEGDVHFAGEEYFDSSDIDEDTVIDGTIYVDGEEMAMDGMTGATYNEVMDADNLHEYIGADGAWILHFYDDVTTDQDLVMEGDQENRDEPERKLALYEQDEDRNVTEQYTLEAPSLTVLNENARLQNGTFIGDIFVEANGFVLAGMTVEGNVYFASDEFEASADIDEETEVTGDIEVQ</sequence>
<evidence type="ECO:0000256" key="1">
    <source>
        <dbReference type="SAM" id="MobiDB-lite"/>
    </source>
</evidence>
<evidence type="ECO:0000313" key="4">
    <source>
        <dbReference type="Proteomes" id="UP000094463"/>
    </source>
</evidence>
<dbReference type="Proteomes" id="UP000094463">
    <property type="component" value="Chromosome"/>
</dbReference>
<name>A0A1D7QXS3_9BACI</name>
<dbReference type="AlphaFoldDB" id="A0A1D7QXS3"/>
<feature type="signal peptide" evidence="2">
    <location>
        <begin position="1"/>
        <end position="19"/>
    </location>
</feature>